<feature type="region of interest" description="Disordered" evidence="1">
    <location>
        <begin position="1"/>
        <end position="52"/>
    </location>
</feature>
<evidence type="ECO:0000313" key="3">
    <source>
        <dbReference type="WBParaSite" id="TMUE_2000008316.1"/>
    </source>
</evidence>
<sequence length="273" mass="30133">MSDHSVVESTADHVEPTDPVRIRSATGRGRRRPSRPVVGQQESSSDGSYARQDATEAVSSLVSEIKTQLSTFFNELRLNLSSSVGDSAVMSTNERHFTSEQACHKALDSHITGTDKASPEAEFKGPFIFAKKSSKTSLQGNDSRVDDWIDSIPHEGVPQMVQASTNNYFPYNALQQLGPSVKIESFDGDPRQWETFIGSFKALVHDVVQSNAQRIAILSQLLSPRLRTSLGTCLHSPDMYPEALASLRRLFGDPSRALDIAYSCPVKYRIDEE</sequence>
<keyword evidence="2" id="KW-1185">Reference proteome</keyword>
<name>A0A5S6QLU9_TRIMR</name>
<dbReference type="Proteomes" id="UP000046395">
    <property type="component" value="Unassembled WGS sequence"/>
</dbReference>
<dbReference type="WBParaSite" id="TMUE_2000008316.1">
    <property type="protein sequence ID" value="TMUE_2000008316.1"/>
    <property type="gene ID" value="WBGene00300214"/>
</dbReference>
<accession>A0A5S6QLU9</accession>
<dbReference type="AlphaFoldDB" id="A0A5S6QLU9"/>
<protein>
    <submittedName>
        <fullName evidence="3">Uncharacterized protein</fullName>
    </submittedName>
</protein>
<evidence type="ECO:0000256" key="1">
    <source>
        <dbReference type="SAM" id="MobiDB-lite"/>
    </source>
</evidence>
<reference evidence="3" key="1">
    <citation type="submission" date="2019-12" db="UniProtKB">
        <authorList>
            <consortium name="WormBaseParasite"/>
        </authorList>
    </citation>
    <scope>IDENTIFICATION</scope>
</reference>
<feature type="compositionally biased region" description="Basic and acidic residues" evidence="1">
    <location>
        <begin position="1"/>
        <end position="21"/>
    </location>
</feature>
<organism evidence="2 3">
    <name type="scientific">Trichuris muris</name>
    <name type="common">Mouse whipworm</name>
    <dbReference type="NCBI Taxonomy" id="70415"/>
    <lineage>
        <taxon>Eukaryota</taxon>
        <taxon>Metazoa</taxon>
        <taxon>Ecdysozoa</taxon>
        <taxon>Nematoda</taxon>
        <taxon>Enoplea</taxon>
        <taxon>Dorylaimia</taxon>
        <taxon>Trichinellida</taxon>
        <taxon>Trichuridae</taxon>
        <taxon>Trichuris</taxon>
    </lineage>
</organism>
<proteinExistence type="predicted"/>
<evidence type="ECO:0000313" key="2">
    <source>
        <dbReference type="Proteomes" id="UP000046395"/>
    </source>
</evidence>